<dbReference type="RefSeq" id="WP_340605828.1">
    <property type="nucleotide sequence ID" value="NZ_JBBMXV010000013.1"/>
</dbReference>
<gene>
    <name evidence="3" type="ORF">ACFQGH_18800</name>
</gene>
<name>A0ABD5VBY9_9EURY</name>
<sequence length="60" mass="6615">MTLGIRLENIVPPDGEENISKSRVSVVEPVGDQSYLHLEVGDDQLTAKVSSENQDISIEY</sequence>
<keyword evidence="4" id="KW-1185">Reference proteome</keyword>
<dbReference type="InterPro" id="IPR005116">
    <property type="entry name" value="Transp-assoc_OB_typ1"/>
</dbReference>
<dbReference type="Gene3D" id="2.40.50.140">
    <property type="entry name" value="Nucleic acid-binding proteins"/>
    <property type="match status" value="1"/>
</dbReference>
<comment type="caution">
    <text evidence="3">The sequence shown here is derived from an EMBL/GenBank/DDBJ whole genome shotgun (WGS) entry which is preliminary data.</text>
</comment>
<proteinExistence type="predicted"/>
<dbReference type="Proteomes" id="UP001596312">
    <property type="component" value="Unassembled WGS sequence"/>
</dbReference>
<organism evidence="3 4">
    <name type="scientific">Halalkalicoccus tibetensis</name>
    <dbReference type="NCBI Taxonomy" id="175632"/>
    <lineage>
        <taxon>Archaea</taxon>
        <taxon>Methanobacteriati</taxon>
        <taxon>Methanobacteriota</taxon>
        <taxon>Stenosarchaea group</taxon>
        <taxon>Halobacteria</taxon>
        <taxon>Halobacteriales</taxon>
        <taxon>Halococcaceae</taxon>
        <taxon>Halalkalicoccus</taxon>
    </lineage>
</organism>
<evidence type="ECO:0000313" key="4">
    <source>
        <dbReference type="Proteomes" id="UP001596312"/>
    </source>
</evidence>
<dbReference type="Pfam" id="PF03459">
    <property type="entry name" value="TOBE"/>
    <property type="match status" value="1"/>
</dbReference>
<reference evidence="3 4" key="1">
    <citation type="journal article" date="2019" name="Int. J. Syst. Evol. Microbiol.">
        <title>The Global Catalogue of Microorganisms (GCM) 10K type strain sequencing project: providing services to taxonomists for standard genome sequencing and annotation.</title>
        <authorList>
            <consortium name="The Broad Institute Genomics Platform"/>
            <consortium name="The Broad Institute Genome Sequencing Center for Infectious Disease"/>
            <person name="Wu L."/>
            <person name="Ma J."/>
        </authorList>
    </citation>
    <scope>NUCLEOTIDE SEQUENCE [LARGE SCALE GENOMIC DNA]</scope>
    <source>
        <strain evidence="3 4">CGMCC 1.3240</strain>
    </source>
</reference>
<evidence type="ECO:0000313" key="3">
    <source>
        <dbReference type="EMBL" id="MFC6907231.1"/>
    </source>
</evidence>
<dbReference type="GO" id="GO:0005886">
    <property type="term" value="C:plasma membrane"/>
    <property type="evidence" value="ECO:0007669"/>
    <property type="project" value="UniProtKB-SubCell"/>
</dbReference>
<dbReference type="InterPro" id="IPR008995">
    <property type="entry name" value="Mo/tungstate-bd_C_term_dom"/>
</dbReference>
<dbReference type="AlphaFoldDB" id="A0ABD5VBY9"/>
<feature type="domain" description="Transport-associated OB type 1" evidence="2">
    <location>
        <begin position="18"/>
        <end position="53"/>
    </location>
</feature>
<comment type="subcellular location">
    <subcellularLocation>
        <location evidence="1">Cell membrane</location>
        <topology evidence="1">Peripheral membrane protein</topology>
    </subcellularLocation>
</comment>
<evidence type="ECO:0000256" key="1">
    <source>
        <dbReference type="ARBA" id="ARBA00004202"/>
    </source>
</evidence>
<accession>A0ABD5VBY9</accession>
<evidence type="ECO:0000259" key="2">
    <source>
        <dbReference type="Pfam" id="PF03459"/>
    </source>
</evidence>
<protein>
    <submittedName>
        <fullName evidence="3">TOBE domain-containing protein</fullName>
    </submittedName>
</protein>
<dbReference type="SUPFAM" id="SSF50331">
    <property type="entry name" value="MOP-like"/>
    <property type="match status" value="1"/>
</dbReference>
<dbReference type="InterPro" id="IPR012340">
    <property type="entry name" value="NA-bd_OB-fold"/>
</dbReference>
<dbReference type="EMBL" id="JBHSXQ010000013">
    <property type="protein sequence ID" value="MFC6907231.1"/>
    <property type="molecule type" value="Genomic_DNA"/>
</dbReference>